<dbReference type="EMBL" id="KV878211">
    <property type="protein sequence ID" value="OJJ37321.1"/>
    <property type="molecule type" value="Genomic_DNA"/>
</dbReference>
<dbReference type="GO" id="GO:0006281">
    <property type="term" value="P:DNA repair"/>
    <property type="evidence" value="ECO:0007669"/>
    <property type="project" value="TreeGrafter"/>
</dbReference>
<dbReference type="OrthoDB" id="2117591at2759"/>
<dbReference type="PANTHER" id="PTHR45626">
    <property type="entry name" value="TRANSCRIPTION TERMINATION FACTOR 2-RELATED"/>
    <property type="match status" value="1"/>
</dbReference>
<dbReference type="InterPro" id="IPR027417">
    <property type="entry name" value="P-loop_NTPase"/>
</dbReference>
<dbReference type="InterPro" id="IPR050628">
    <property type="entry name" value="SNF2_RAD54_helicase_TF"/>
</dbReference>
<keyword evidence="4" id="KW-0067">ATP-binding</keyword>
<dbReference type="RefSeq" id="XP_040690997.1">
    <property type="nucleotide sequence ID" value="XM_040836385.1"/>
</dbReference>
<dbReference type="AlphaFoldDB" id="A0A1L9RQW3"/>
<keyword evidence="1" id="KW-0547">Nucleotide-binding</keyword>
<evidence type="ECO:0000313" key="7">
    <source>
        <dbReference type="Proteomes" id="UP000184383"/>
    </source>
</evidence>
<dbReference type="GO" id="GO:0008094">
    <property type="term" value="F:ATP-dependent activity, acting on DNA"/>
    <property type="evidence" value="ECO:0007669"/>
    <property type="project" value="TreeGrafter"/>
</dbReference>
<gene>
    <name evidence="6" type="ORF">ASPWEDRAFT_448938</name>
</gene>
<dbReference type="SUPFAM" id="SSF52540">
    <property type="entry name" value="P-loop containing nucleoside triphosphate hydrolases"/>
    <property type="match status" value="1"/>
</dbReference>
<dbReference type="Proteomes" id="UP000184383">
    <property type="component" value="Unassembled WGS sequence"/>
</dbReference>
<evidence type="ECO:0000256" key="3">
    <source>
        <dbReference type="ARBA" id="ARBA00022806"/>
    </source>
</evidence>
<dbReference type="GeneID" id="63752233"/>
<dbReference type="CDD" id="cd18793">
    <property type="entry name" value="SF2_C_SNF"/>
    <property type="match status" value="1"/>
</dbReference>
<proteinExistence type="predicted"/>
<dbReference type="Pfam" id="PF00271">
    <property type="entry name" value="Helicase_C"/>
    <property type="match status" value="1"/>
</dbReference>
<keyword evidence="3" id="KW-0347">Helicase</keyword>
<dbReference type="InterPro" id="IPR001650">
    <property type="entry name" value="Helicase_C-like"/>
</dbReference>
<dbReference type="GO" id="GO:0005524">
    <property type="term" value="F:ATP binding"/>
    <property type="evidence" value="ECO:0007669"/>
    <property type="project" value="UniProtKB-KW"/>
</dbReference>
<protein>
    <recommendedName>
        <fullName evidence="5">Helicase C-terminal domain-containing protein</fullName>
    </recommendedName>
</protein>
<keyword evidence="2" id="KW-0378">Hydrolase</keyword>
<evidence type="ECO:0000256" key="4">
    <source>
        <dbReference type="ARBA" id="ARBA00022840"/>
    </source>
</evidence>
<dbReference type="GO" id="GO:0005634">
    <property type="term" value="C:nucleus"/>
    <property type="evidence" value="ECO:0007669"/>
    <property type="project" value="TreeGrafter"/>
</dbReference>
<reference evidence="7" key="1">
    <citation type="journal article" date="2017" name="Genome Biol.">
        <title>Comparative genomics reveals high biological diversity and specific adaptations in the industrially and medically important fungal genus Aspergillus.</title>
        <authorList>
            <person name="de Vries R.P."/>
            <person name="Riley R."/>
            <person name="Wiebenga A."/>
            <person name="Aguilar-Osorio G."/>
            <person name="Amillis S."/>
            <person name="Uchima C.A."/>
            <person name="Anderluh G."/>
            <person name="Asadollahi M."/>
            <person name="Askin M."/>
            <person name="Barry K."/>
            <person name="Battaglia E."/>
            <person name="Bayram O."/>
            <person name="Benocci T."/>
            <person name="Braus-Stromeyer S.A."/>
            <person name="Caldana C."/>
            <person name="Canovas D."/>
            <person name="Cerqueira G.C."/>
            <person name="Chen F."/>
            <person name="Chen W."/>
            <person name="Choi C."/>
            <person name="Clum A."/>
            <person name="Dos Santos R.A."/>
            <person name="Damasio A.R."/>
            <person name="Diallinas G."/>
            <person name="Emri T."/>
            <person name="Fekete E."/>
            <person name="Flipphi M."/>
            <person name="Freyberg S."/>
            <person name="Gallo A."/>
            <person name="Gournas C."/>
            <person name="Habgood R."/>
            <person name="Hainaut M."/>
            <person name="Harispe M.L."/>
            <person name="Henrissat B."/>
            <person name="Hilden K.S."/>
            <person name="Hope R."/>
            <person name="Hossain A."/>
            <person name="Karabika E."/>
            <person name="Karaffa L."/>
            <person name="Karanyi Z."/>
            <person name="Krasevec N."/>
            <person name="Kuo A."/>
            <person name="Kusch H."/>
            <person name="LaButti K."/>
            <person name="Lagendijk E.L."/>
            <person name="Lapidus A."/>
            <person name="Levasseur A."/>
            <person name="Lindquist E."/>
            <person name="Lipzen A."/>
            <person name="Logrieco A.F."/>
            <person name="MacCabe A."/>
            <person name="Maekelae M.R."/>
            <person name="Malavazi I."/>
            <person name="Melin P."/>
            <person name="Meyer V."/>
            <person name="Mielnichuk N."/>
            <person name="Miskei M."/>
            <person name="Molnar A.P."/>
            <person name="Mule G."/>
            <person name="Ngan C.Y."/>
            <person name="Orejas M."/>
            <person name="Orosz E."/>
            <person name="Ouedraogo J.P."/>
            <person name="Overkamp K.M."/>
            <person name="Park H.-S."/>
            <person name="Perrone G."/>
            <person name="Piumi F."/>
            <person name="Punt P.J."/>
            <person name="Ram A.F."/>
            <person name="Ramon A."/>
            <person name="Rauscher S."/>
            <person name="Record E."/>
            <person name="Riano-Pachon D.M."/>
            <person name="Robert V."/>
            <person name="Roehrig J."/>
            <person name="Ruller R."/>
            <person name="Salamov A."/>
            <person name="Salih N.S."/>
            <person name="Samson R.A."/>
            <person name="Sandor E."/>
            <person name="Sanguinetti M."/>
            <person name="Schuetze T."/>
            <person name="Sepcic K."/>
            <person name="Shelest E."/>
            <person name="Sherlock G."/>
            <person name="Sophianopoulou V."/>
            <person name="Squina F.M."/>
            <person name="Sun H."/>
            <person name="Susca A."/>
            <person name="Todd R.B."/>
            <person name="Tsang A."/>
            <person name="Unkles S.E."/>
            <person name="van de Wiele N."/>
            <person name="van Rossen-Uffink D."/>
            <person name="Oliveira J.V."/>
            <person name="Vesth T.C."/>
            <person name="Visser J."/>
            <person name="Yu J.-H."/>
            <person name="Zhou M."/>
            <person name="Andersen M.R."/>
            <person name="Archer D.B."/>
            <person name="Baker S.E."/>
            <person name="Benoit I."/>
            <person name="Brakhage A.A."/>
            <person name="Braus G.H."/>
            <person name="Fischer R."/>
            <person name="Frisvad J.C."/>
            <person name="Goldman G.H."/>
            <person name="Houbraken J."/>
            <person name="Oakley B."/>
            <person name="Pocsi I."/>
            <person name="Scazzocchio C."/>
            <person name="Seiboth B."/>
            <person name="vanKuyk P.A."/>
            <person name="Wortman J."/>
            <person name="Dyer P.S."/>
            <person name="Grigoriev I.V."/>
        </authorList>
    </citation>
    <scope>NUCLEOTIDE SEQUENCE [LARGE SCALE GENOMIC DNA]</scope>
    <source>
        <strain evidence="7">DTO 134E9</strain>
    </source>
</reference>
<dbReference type="GO" id="GO:0004386">
    <property type="term" value="F:helicase activity"/>
    <property type="evidence" value="ECO:0007669"/>
    <property type="project" value="UniProtKB-KW"/>
</dbReference>
<evidence type="ECO:0000256" key="1">
    <source>
        <dbReference type="ARBA" id="ARBA00022741"/>
    </source>
</evidence>
<organism evidence="6 7">
    <name type="scientific">Aspergillus wentii DTO 134E9</name>
    <dbReference type="NCBI Taxonomy" id="1073089"/>
    <lineage>
        <taxon>Eukaryota</taxon>
        <taxon>Fungi</taxon>
        <taxon>Dikarya</taxon>
        <taxon>Ascomycota</taxon>
        <taxon>Pezizomycotina</taxon>
        <taxon>Eurotiomycetes</taxon>
        <taxon>Eurotiomycetidae</taxon>
        <taxon>Eurotiales</taxon>
        <taxon>Aspergillaceae</taxon>
        <taxon>Aspergillus</taxon>
        <taxon>Aspergillus subgen. Cremei</taxon>
    </lineage>
</organism>
<feature type="domain" description="Helicase C-terminal" evidence="5">
    <location>
        <begin position="92"/>
        <end position="189"/>
    </location>
</feature>
<dbReference type="GO" id="GO:0016787">
    <property type="term" value="F:hydrolase activity"/>
    <property type="evidence" value="ECO:0007669"/>
    <property type="project" value="UniProtKB-KW"/>
</dbReference>
<evidence type="ECO:0000313" key="6">
    <source>
        <dbReference type="EMBL" id="OJJ37321.1"/>
    </source>
</evidence>
<dbReference type="VEuPathDB" id="FungiDB:ASPWEDRAFT_448938"/>
<sequence length="341" mass="38790">MWGSHPVLDDFVRTAKTVNSMADKVHNYASRPDKGFAFLWAHVNSDRKACIPPAQASTAYWLAADCIKLRYVLKIFFDEGLFNQDPNAPRPRFLLFVHWPLILWYVELFLSNIGVEFEVIRSSMTDMERTAAASRFVDPKLNVKILLTTFACGAQGLNLHTTCSRVIIIEPALNLSTVFQGAHRVHRMGQKERQKIWILFGEHTVSRWIEANSARKAMPQVASDISHYLQPLIESGRKRREAAGQADSIQAEDELINIETTKHMCAILGQRRSRLHMGELTDLGYDDSLNVMETKNKRKATSDDSKRDSKKPNTTSSLAVINVSFPFPLYLSVRCQWISYC</sequence>
<name>A0A1L9RQW3_ASPWE</name>
<dbReference type="PANTHER" id="PTHR45626:SF17">
    <property type="entry name" value="HELICASE-LIKE TRANSCRIPTION FACTOR"/>
    <property type="match status" value="1"/>
</dbReference>
<dbReference type="Gene3D" id="3.40.50.300">
    <property type="entry name" value="P-loop containing nucleotide triphosphate hydrolases"/>
    <property type="match status" value="1"/>
</dbReference>
<accession>A0A1L9RQW3</accession>
<evidence type="ECO:0000256" key="2">
    <source>
        <dbReference type="ARBA" id="ARBA00022801"/>
    </source>
</evidence>
<dbReference type="STRING" id="1073089.A0A1L9RQW3"/>
<keyword evidence="7" id="KW-1185">Reference proteome</keyword>
<dbReference type="InterPro" id="IPR049730">
    <property type="entry name" value="SNF2/RAD54-like_C"/>
</dbReference>
<evidence type="ECO:0000259" key="5">
    <source>
        <dbReference type="Pfam" id="PF00271"/>
    </source>
</evidence>